<feature type="region of interest" description="Disordered" evidence="1">
    <location>
        <begin position="51"/>
        <end position="88"/>
    </location>
</feature>
<organism evidence="2 3">
    <name type="scientific">Klebsormidium nitens</name>
    <name type="common">Green alga</name>
    <name type="synonym">Ulothrix nitens</name>
    <dbReference type="NCBI Taxonomy" id="105231"/>
    <lineage>
        <taxon>Eukaryota</taxon>
        <taxon>Viridiplantae</taxon>
        <taxon>Streptophyta</taxon>
        <taxon>Klebsormidiophyceae</taxon>
        <taxon>Klebsormidiales</taxon>
        <taxon>Klebsormidiaceae</taxon>
        <taxon>Klebsormidium</taxon>
    </lineage>
</organism>
<feature type="non-terminal residue" evidence="2">
    <location>
        <position position="1"/>
    </location>
</feature>
<protein>
    <submittedName>
        <fullName evidence="2">Uncharacterized protein</fullName>
    </submittedName>
</protein>
<feature type="compositionally biased region" description="Acidic residues" evidence="1">
    <location>
        <begin position="66"/>
        <end position="88"/>
    </location>
</feature>
<dbReference type="OMA" id="MHHREAA"/>
<keyword evidence="3" id="KW-1185">Reference proteome</keyword>
<gene>
    <name evidence="2" type="ORF">KFL_009310010</name>
</gene>
<name>A0A1Y1ITJ1_KLENI</name>
<sequence>HHREAAEISRTALHLAASNPNIKAKLVQLWSELGGEKLMEDVILTPLERAREPSEVPSIPPLGPEVLEEAEDEEEEQRPDETDEGLTVDEALEYALRVSQDLQRPPGEAAAVRQWTLLGTPEDNARVEGLARGLLQQRAQKARTTTGEAAREGAPLR</sequence>
<evidence type="ECO:0000256" key="1">
    <source>
        <dbReference type="SAM" id="MobiDB-lite"/>
    </source>
</evidence>
<accession>A0A1Y1ITJ1</accession>
<dbReference type="Proteomes" id="UP000054558">
    <property type="component" value="Unassembled WGS sequence"/>
</dbReference>
<feature type="compositionally biased region" description="Polar residues" evidence="1">
    <location>
        <begin position="137"/>
        <end position="147"/>
    </location>
</feature>
<reference evidence="2 3" key="1">
    <citation type="journal article" date="2014" name="Nat. Commun.">
        <title>Klebsormidium flaccidum genome reveals primary factors for plant terrestrial adaptation.</title>
        <authorList>
            <person name="Hori K."/>
            <person name="Maruyama F."/>
            <person name="Fujisawa T."/>
            <person name="Togashi T."/>
            <person name="Yamamoto N."/>
            <person name="Seo M."/>
            <person name="Sato S."/>
            <person name="Yamada T."/>
            <person name="Mori H."/>
            <person name="Tajima N."/>
            <person name="Moriyama T."/>
            <person name="Ikeuchi M."/>
            <person name="Watanabe M."/>
            <person name="Wada H."/>
            <person name="Kobayashi K."/>
            <person name="Saito M."/>
            <person name="Masuda T."/>
            <person name="Sasaki-Sekimoto Y."/>
            <person name="Mashiguchi K."/>
            <person name="Awai K."/>
            <person name="Shimojima M."/>
            <person name="Masuda S."/>
            <person name="Iwai M."/>
            <person name="Nobusawa T."/>
            <person name="Narise T."/>
            <person name="Kondo S."/>
            <person name="Saito H."/>
            <person name="Sato R."/>
            <person name="Murakawa M."/>
            <person name="Ihara Y."/>
            <person name="Oshima-Yamada Y."/>
            <person name="Ohtaka K."/>
            <person name="Satoh M."/>
            <person name="Sonobe K."/>
            <person name="Ishii M."/>
            <person name="Ohtani R."/>
            <person name="Kanamori-Sato M."/>
            <person name="Honoki R."/>
            <person name="Miyazaki D."/>
            <person name="Mochizuki H."/>
            <person name="Umetsu J."/>
            <person name="Higashi K."/>
            <person name="Shibata D."/>
            <person name="Kamiya Y."/>
            <person name="Sato N."/>
            <person name="Nakamura Y."/>
            <person name="Tabata S."/>
            <person name="Ida S."/>
            <person name="Kurokawa K."/>
            <person name="Ohta H."/>
        </authorList>
    </citation>
    <scope>NUCLEOTIDE SEQUENCE [LARGE SCALE GENOMIC DNA]</scope>
    <source>
        <strain evidence="2 3">NIES-2285</strain>
    </source>
</reference>
<evidence type="ECO:0000313" key="3">
    <source>
        <dbReference type="Proteomes" id="UP000054558"/>
    </source>
</evidence>
<feature type="region of interest" description="Disordered" evidence="1">
    <location>
        <begin position="137"/>
        <end position="157"/>
    </location>
</feature>
<proteinExistence type="predicted"/>
<evidence type="ECO:0000313" key="2">
    <source>
        <dbReference type="EMBL" id="GAQ92136.1"/>
    </source>
</evidence>
<dbReference type="EMBL" id="DF237880">
    <property type="protein sequence ID" value="GAQ92136.1"/>
    <property type="molecule type" value="Genomic_DNA"/>
</dbReference>
<dbReference type="AlphaFoldDB" id="A0A1Y1ITJ1"/>